<evidence type="ECO:0000256" key="1">
    <source>
        <dbReference type="ARBA" id="ARBA00004370"/>
    </source>
</evidence>
<gene>
    <name evidence="7" type="ORF">MIMGU_mgv1a020377mg</name>
</gene>
<feature type="non-terminal residue" evidence="7">
    <location>
        <position position="1"/>
    </location>
</feature>
<dbReference type="PANTHER" id="PTHR32191">
    <property type="entry name" value="TETRASPANIN-8-RELATED"/>
    <property type="match status" value="1"/>
</dbReference>
<reference evidence="7 8" key="1">
    <citation type="journal article" date="2013" name="Proc. Natl. Acad. Sci. U.S.A.">
        <title>Fine-scale variation in meiotic recombination in Mimulus inferred from population shotgun sequencing.</title>
        <authorList>
            <person name="Hellsten U."/>
            <person name="Wright K.M."/>
            <person name="Jenkins J."/>
            <person name="Shu S."/>
            <person name="Yuan Y."/>
            <person name="Wessler S.R."/>
            <person name="Schmutz J."/>
            <person name="Willis J.H."/>
            <person name="Rokhsar D.S."/>
        </authorList>
    </citation>
    <scope>NUCLEOTIDE SEQUENCE [LARGE SCALE GENOMIC DNA]</scope>
    <source>
        <strain evidence="8">cv. DUN x IM62</strain>
    </source>
</reference>
<evidence type="ECO:0000313" key="7">
    <source>
        <dbReference type="EMBL" id="EYU45433.1"/>
    </source>
</evidence>
<keyword evidence="5 6" id="KW-0472">Membrane</keyword>
<evidence type="ECO:0000313" key="8">
    <source>
        <dbReference type="Proteomes" id="UP000030748"/>
    </source>
</evidence>
<organism evidence="7 8">
    <name type="scientific">Erythranthe guttata</name>
    <name type="common">Yellow monkey flower</name>
    <name type="synonym">Mimulus guttatus</name>
    <dbReference type="NCBI Taxonomy" id="4155"/>
    <lineage>
        <taxon>Eukaryota</taxon>
        <taxon>Viridiplantae</taxon>
        <taxon>Streptophyta</taxon>
        <taxon>Embryophyta</taxon>
        <taxon>Tracheophyta</taxon>
        <taxon>Spermatophyta</taxon>
        <taxon>Magnoliopsida</taxon>
        <taxon>eudicotyledons</taxon>
        <taxon>Gunneridae</taxon>
        <taxon>Pentapetalae</taxon>
        <taxon>asterids</taxon>
        <taxon>lamiids</taxon>
        <taxon>Lamiales</taxon>
        <taxon>Phrymaceae</taxon>
        <taxon>Erythranthe</taxon>
    </lineage>
</organism>
<evidence type="ECO:0000256" key="6">
    <source>
        <dbReference type="SAM" id="Phobius"/>
    </source>
</evidence>
<dbReference type="GO" id="GO:0016020">
    <property type="term" value="C:membrane"/>
    <property type="evidence" value="ECO:0007669"/>
    <property type="project" value="UniProtKB-SubCell"/>
</dbReference>
<sequence length="102" mass="11544">SGCCKPPSYCGLEFKNATYWTMPKTDPGVPDPDCKTWSNVQKELCIECDSCKAAVLYNIKREWRLLVLINICILVVVVFVYSVGCCALRNNRNGYVKHRGHV</sequence>
<dbReference type="STRING" id="4155.A0A022S0M3"/>
<dbReference type="EMBL" id="KI630185">
    <property type="protein sequence ID" value="EYU45433.1"/>
    <property type="molecule type" value="Genomic_DNA"/>
</dbReference>
<feature type="transmembrane region" description="Helical" evidence="6">
    <location>
        <begin position="65"/>
        <end position="84"/>
    </location>
</feature>
<protein>
    <submittedName>
        <fullName evidence="7">Uncharacterized protein</fullName>
    </submittedName>
</protein>
<dbReference type="AlphaFoldDB" id="A0A022S0M3"/>
<evidence type="ECO:0000256" key="5">
    <source>
        <dbReference type="ARBA" id="ARBA00023136"/>
    </source>
</evidence>
<evidence type="ECO:0000256" key="2">
    <source>
        <dbReference type="ARBA" id="ARBA00006840"/>
    </source>
</evidence>
<accession>A0A022S0M3</accession>
<keyword evidence="8" id="KW-1185">Reference proteome</keyword>
<dbReference type="GO" id="GO:0009734">
    <property type="term" value="P:auxin-activated signaling pathway"/>
    <property type="evidence" value="ECO:0007669"/>
    <property type="project" value="InterPro"/>
</dbReference>
<comment type="subcellular location">
    <subcellularLocation>
        <location evidence="1">Membrane</location>
    </subcellularLocation>
</comment>
<comment type="similarity">
    <text evidence="2">Belongs to the tetraspanin (TM4SF) family.</text>
</comment>
<evidence type="ECO:0000256" key="4">
    <source>
        <dbReference type="ARBA" id="ARBA00022989"/>
    </source>
</evidence>
<keyword evidence="4 6" id="KW-1133">Transmembrane helix</keyword>
<keyword evidence="3 6" id="KW-0812">Transmembrane</keyword>
<proteinExistence type="inferred from homology"/>
<evidence type="ECO:0000256" key="3">
    <source>
        <dbReference type="ARBA" id="ARBA00022692"/>
    </source>
</evidence>
<name>A0A022S0M3_ERYGU</name>
<dbReference type="InterPro" id="IPR044991">
    <property type="entry name" value="TET_plant"/>
</dbReference>
<dbReference type="Proteomes" id="UP000030748">
    <property type="component" value="Unassembled WGS sequence"/>
</dbReference>